<organism evidence="2 3">
    <name type="scientific">Burkholderia lata (strain ATCC 17760 / DSM 23089 / LMG 22485 / NCIMB 9086 / R18194 / 383)</name>
    <dbReference type="NCBI Taxonomy" id="482957"/>
    <lineage>
        <taxon>Bacteria</taxon>
        <taxon>Pseudomonadati</taxon>
        <taxon>Pseudomonadota</taxon>
        <taxon>Betaproteobacteria</taxon>
        <taxon>Burkholderiales</taxon>
        <taxon>Burkholderiaceae</taxon>
        <taxon>Burkholderia</taxon>
        <taxon>Burkholderia cepacia complex</taxon>
    </lineage>
</organism>
<proteinExistence type="predicted"/>
<keyword evidence="1" id="KW-0472">Membrane</keyword>
<accession>A0A6P2S3H1</accession>
<evidence type="ECO:0000256" key="1">
    <source>
        <dbReference type="SAM" id="Phobius"/>
    </source>
</evidence>
<evidence type="ECO:0000313" key="2">
    <source>
        <dbReference type="EMBL" id="VWC40277.1"/>
    </source>
</evidence>
<dbReference type="Proteomes" id="UP000494218">
    <property type="component" value="Unassembled WGS sequence"/>
</dbReference>
<feature type="transmembrane region" description="Helical" evidence="1">
    <location>
        <begin position="12"/>
        <end position="36"/>
    </location>
</feature>
<protein>
    <submittedName>
        <fullName evidence="2">Uncharacterized protein</fullName>
    </submittedName>
</protein>
<name>A0A6P2S3H1_BURL3</name>
<sequence length="77" mass="8548">MLDFTPILKYIHGFVIVLFIGLVLGSYFAFAAQDAAKKRGLSAREQKLLAQAALTLCFVVAGVLYWLVWPSYSAPMH</sequence>
<feature type="transmembrane region" description="Helical" evidence="1">
    <location>
        <begin position="48"/>
        <end position="68"/>
    </location>
</feature>
<evidence type="ECO:0000313" key="3">
    <source>
        <dbReference type="Proteomes" id="UP000494218"/>
    </source>
</evidence>
<dbReference type="EMBL" id="CABVPW010000048">
    <property type="protein sequence ID" value="VWC40277.1"/>
    <property type="molecule type" value="Genomic_DNA"/>
</dbReference>
<keyword evidence="1" id="KW-1133">Transmembrane helix</keyword>
<keyword evidence="1" id="KW-0812">Transmembrane</keyword>
<dbReference type="AlphaFoldDB" id="A0A6P2S3H1"/>
<gene>
    <name evidence="2" type="ORF">BLA23254_06912</name>
</gene>
<reference evidence="2 3" key="1">
    <citation type="submission" date="2019-09" db="EMBL/GenBank/DDBJ databases">
        <authorList>
            <person name="Depoorter E."/>
        </authorList>
    </citation>
    <scope>NUCLEOTIDE SEQUENCE [LARGE SCALE GENOMIC DNA]</scope>
    <source>
        <strain evidence="2">LMG 23254</strain>
    </source>
</reference>